<dbReference type="PANTHER" id="PTHR37423">
    <property type="entry name" value="SOLUBLE LYTIC MUREIN TRANSGLYCOSYLASE-RELATED"/>
    <property type="match status" value="1"/>
</dbReference>
<comment type="subunit">
    <text evidence="6">Part of the Bam complex.</text>
</comment>
<evidence type="ECO:0000256" key="6">
    <source>
        <dbReference type="HAMAP-Rule" id="MF_00922"/>
    </source>
</evidence>
<keyword evidence="1 6" id="KW-0732">Signal</keyword>
<accession>A0ABT5QQ48</accession>
<evidence type="ECO:0000256" key="5">
    <source>
        <dbReference type="ARBA" id="ARBA00023288"/>
    </source>
</evidence>
<comment type="caution">
    <text evidence="9">The sequence shown here is derived from an EMBL/GenBank/DDBJ whole genome shotgun (WGS) entry which is preliminary data.</text>
</comment>
<feature type="chain" id="PRO_5046782882" description="Outer membrane protein assembly factor BamD" evidence="7">
    <location>
        <begin position="22"/>
        <end position="243"/>
    </location>
</feature>
<keyword evidence="2 6" id="KW-0472">Membrane</keyword>
<dbReference type="RefSeq" id="WP_274143628.1">
    <property type="nucleotide sequence ID" value="NZ_JAJUBB010000014.1"/>
</dbReference>
<dbReference type="Pfam" id="PF13525">
    <property type="entry name" value="YfiO"/>
    <property type="match status" value="1"/>
</dbReference>
<dbReference type="NCBIfam" id="TIGR03302">
    <property type="entry name" value="OM_YfiO"/>
    <property type="match status" value="1"/>
</dbReference>
<evidence type="ECO:0000313" key="9">
    <source>
        <dbReference type="EMBL" id="MDD1783004.1"/>
    </source>
</evidence>
<sequence>MKRLTLSSLLAISLLAGCSSTEEIVPDVPPSELYQNAQTALNEGSWIKAIEQLEALDSRYPFGAYSEQVQLDLIYAYYKNDDLALGEATIDRFMRMNPGHPQIDWVLYMRGLTNMAQDRTFLHDILNVDRSDRDPEPSRKAFVDFRRLLERYPNSEYAADSQRRLEALKNRLADYELATADFYVRREAWVAVINRCQQIQRDFPDTDAAKKSLPLMLKAYEELKLDKPAEHTRELMRLNGVAI</sequence>
<keyword evidence="10" id="KW-1185">Reference proteome</keyword>
<evidence type="ECO:0000256" key="2">
    <source>
        <dbReference type="ARBA" id="ARBA00023136"/>
    </source>
</evidence>
<feature type="domain" description="Outer membrane lipoprotein BamD-like" evidence="8">
    <location>
        <begin position="27"/>
        <end position="233"/>
    </location>
</feature>
<feature type="signal peptide" evidence="7">
    <location>
        <begin position="1"/>
        <end position="21"/>
    </location>
</feature>
<reference evidence="9" key="1">
    <citation type="submission" date="2021-12" db="EMBL/GenBank/DDBJ databases">
        <title>Enterovibrio ZSDZ35 sp. nov. and Enterovibrio ZSDZ42 sp. nov., isolated from coastal seawater in Qingdao.</title>
        <authorList>
            <person name="Zhang P."/>
        </authorList>
    </citation>
    <scope>NUCLEOTIDE SEQUENCE</scope>
    <source>
        <strain evidence="9">ZSDZ35</strain>
    </source>
</reference>
<keyword evidence="4 6" id="KW-0998">Cell outer membrane</keyword>
<dbReference type="InterPro" id="IPR017689">
    <property type="entry name" value="BamD"/>
</dbReference>
<organism evidence="9 10">
    <name type="scientific">Enterovibrio qingdaonensis</name>
    <dbReference type="NCBI Taxonomy" id="2899818"/>
    <lineage>
        <taxon>Bacteria</taxon>
        <taxon>Pseudomonadati</taxon>
        <taxon>Pseudomonadota</taxon>
        <taxon>Gammaproteobacteria</taxon>
        <taxon>Vibrionales</taxon>
        <taxon>Vibrionaceae</taxon>
        <taxon>Enterovibrio</taxon>
    </lineage>
</organism>
<comment type="similarity">
    <text evidence="6">Belongs to the BamD family.</text>
</comment>
<dbReference type="CDD" id="cd15830">
    <property type="entry name" value="BamD"/>
    <property type="match status" value="1"/>
</dbReference>
<protein>
    <recommendedName>
        <fullName evidence="6">Outer membrane protein assembly factor BamD</fullName>
    </recommendedName>
</protein>
<dbReference type="Proteomes" id="UP001149821">
    <property type="component" value="Unassembled WGS sequence"/>
</dbReference>
<dbReference type="Gene3D" id="1.25.40.10">
    <property type="entry name" value="Tetratricopeptide repeat domain"/>
    <property type="match status" value="1"/>
</dbReference>
<evidence type="ECO:0000259" key="8">
    <source>
        <dbReference type="Pfam" id="PF13525"/>
    </source>
</evidence>
<comment type="function">
    <text evidence="6">Part of the outer membrane protein assembly complex, which is involved in assembly and insertion of beta-barrel proteins into the outer membrane.</text>
</comment>
<dbReference type="PROSITE" id="PS51257">
    <property type="entry name" value="PROKAR_LIPOPROTEIN"/>
    <property type="match status" value="1"/>
</dbReference>
<name>A0ABT5QQ48_9GAMM</name>
<dbReference type="SUPFAM" id="SSF48452">
    <property type="entry name" value="TPR-like"/>
    <property type="match status" value="1"/>
</dbReference>
<dbReference type="InterPro" id="IPR039565">
    <property type="entry name" value="BamD-like"/>
</dbReference>
<evidence type="ECO:0000256" key="4">
    <source>
        <dbReference type="ARBA" id="ARBA00023237"/>
    </source>
</evidence>
<dbReference type="PANTHER" id="PTHR37423:SF1">
    <property type="entry name" value="OUTER MEMBRANE PROTEIN ASSEMBLY FACTOR BAMD"/>
    <property type="match status" value="1"/>
</dbReference>
<keyword evidence="5 6" id="KW-0449">Lipoprotein</keyword>
<comment type="subcellular location">
    <subcellularLocation>
        <location evidence="6">Cell outer membrane</location>
        <topology evidence="6">Lipid-anchor</topology>
    </subcellularLocation>
</comment>
<evidence type="ECO:0000256" key="1">
    <source>
        <dbReference type="ARBA" id="ARBA00022729"/>
    </source>
</evidence>
<evidence type="ECO:0000256" key="3">
    <source>
        <dbReference type="ARBA" id="ARBA00023139"/>
    </source>
</evidence>
<dbReference type="HAMAP" id="MF_00922">
    <property type="entry name" value="OM_assembly_BamD"/>
    <property type="match status" value="1"/>
</dbReference>
<evidence type="ECO:0000313" key="10">
    <source>
        <dbReference type="Proteomes" id="UP001149821"/>
    </source>
</evidence>
<gene>
    <name evidence="6 9" type="primary">bamD</name>
    <name evidence="9" type="ORF">LRP49_17700</name>
</gene>
<keyword evidence="3 6" id="KW-0564">Palmitate</keyword>
<evidence type="ECO:0000256" key="7">
    <source>
        <dbReference type="SAM" id="SignalP"/>
    </source>
</evidence>
<dbReference type="InterPro" id="IPR011990">
    <property type="entry name" value="TPR-like_helical_dom_sf"/>
</dbReference>
<proteinExistence type="inferred from homology"/>
<dbReference type="EMBL" id="JAJUBB010000014">
    <property type="protein sequence ID" value="MDD1783004.1"/>
    <property type="molecule type" value="Genomic_DNA"/>
</dbReference>